<feature type="transmembrane region" description="Helical" evidence="2">
    <location>
        <begin position="140"/>
        <end position="163"/>
    </location>
</feature>
<name>A0A239FGI3_9ACTN</name>
<feature type="compositionally biased region" description="Low complexity" evidence="1">
    <location>
        <begin position="167"/>
        <end position="200"/>
    </location>
</feature>
<protein>
    <submittedName>
        <fullName evidence="3">Helix-turn-helix domain-containing protein</fullName>
    </submittedName>
</protein>
<evidence type="ECO:0000256" key="2">
    <source>
        <dbReference type="SAM" id="Phobius"/>
    </source>
</evidence>
<keyword evidence="2" id="KW-0812">Transmembrane</keyword>
<feature type="region of interest" description="Disordered" evidence="1">
    <location>
        <begin position="167"/>
        <end position="295"/>
    </location>
</feature>
<dbReference type="Proteomes" id="UP000198280">
    <property type="component" value="Unassembled WGS sequence"/>
</dbReference>
<dbReference type="AlphaFoldDB" id="A0A239FGI3"/>
<evidence type="ECO:0000313" key="4">
    <source>
        <dbReference type="Proteomes" id="UP000198280"/>
    </source>
</evidence>
<reference evidence="3 4" key="1">
    <citation type="submission" date="2017-06" db="EMBL/GenBank/DDBJ databases">
        <authorList>
            <person name="Kim H.J."/>
            <person name="Triplett B.A."/>
        </authorList>
    </citation>
    <scope>NUCLEOTIDE SEQUENCE [LARGE SCALE GENOMIC DNA]</scope>
    <source>
        <strain evidence="3 4">CGMCC 4.1858</strain>
    </source>
</reference>
<organism evidence="3 4">
    <name type="scientific">Actinacidiphila glaucinigra</name>
    <dbReference type="NCBI Taxonomy" id="235986"/>
    <lineage>
        <taxon>Bacteria</taxon>
        <taxon>Bacillati</taxon>
        <taxon>Actinomycetota</taxon>
        <taxon>Actinomycetes</taxon>
        <taxon>Kitasatosporales</taxon>
        <taxon>Streptomycetaceae</taxon>
        <taxon>Actinacidiphila</taxon>
    </lineage>
</organism>
<evidence type="ECO:0000313" key="3">
    <source>
        <dbReference type="EMBL" id="SNS55174.1"/>
    </source>
</evidence>
<dbReference type="EMBL" id="FZOF01000006">
    <property type="protein sequence ID" value="SNS55174.1"/>
    <property type="molecule type" value="Genomic_DNA"/>
</dbReference>
<feature type="compositionally biased region" description="Low complexity" evidence="1">
    <location>
        <begin position="245"/>
        <end position="264"/>
    </location>
</feature>
<accession>A0A239FGI3</accession>
<keyword evidence="2" id="KW-1133">Transmembrane helix</keyword>
<dbReference type="Pfam" id="PF13560">
    <property type="entry name" value="HTH_31"/>
    <property type="match status" value="1"/>
</dbReference>
<dbReference type="OrthoDB" id="9815541at2"/>
<feature type="compositionally biased region" description="Low complexity" evidence="1">
    <location>
        <begin position="280"/>
        <end position="295"/>
    </location>
</feature>
<keyword evidence="2" id="KW-0472">Membrane</keyword>
<sequence>MHRAYVRRYRGLIDGAGGCVVARWEPLPETLDGAARRLAVHLRRMKDRSGLSVPALAARTASSAGAWEQYLNGVRIPPRDAVEVLGQLSGADYDRLMALWELADRGVADTMKGFPYADPLDPLAPVEGMPRHALRRRRKALLVVAGGLVLGGVFALLVATGVATDGAGRAQAPPAARPTATVPAGPAPSASGSAGSAVTSWPGSAPAAEAKDATGVTASRTAGAMSPDGGTPAAQVAQTGAVSSAPGRGPHTAAPGTGGTTTAAPGGGAPTTKAPPPATSAPAAPAPSASPSRSPGKGLCLGLIILGICIG</sequence>
<gene>
    <name evidence="3" type="ORF">SAMN05216252_106454</name>
</gene>
<keyword evidence="4" id="KW-1185">Reference proteome</keyword>
<evidence type="ECO:0000256" key="1">
    <source>
        <dbReference type="SAM" id="MobiDB-lite"/>
    </source>
</evidence>
<proteinExistence type="predicted"/>